<evidence type="ECO:0000256" key="1">
    <source>
        <dbReference type="SAM" id="MobiDB-lite"/>
    </source>
</evidence>
<evidence type="ECO:0000313" key="2">
    <source>
        <dbReference type="EMBL" id="PNF14181.1"/>
    </source>
</evidence>
<feature type="compositionally biased region" description="Basic and acidic residues" evidence="1">
    <location>
        <begin position="20"/>
        <end position="39"/>
    </location>
</feature>
<accession>A0A2J7PCW8</accession>
<keyword evidence="3" id="KW-1185">Reference proteome</keyword>
<organism evidence="2 3">
    <name type="scientific">Cryptotermes secundus</name>
    <dbReference type="NCBI Taxonomy" id="105785"/>
    <lineage>
        <taxon>Eukaryota</taxon>
        <taxon>Metazoa</taxon>
        <taxon>Ecdysozoa</taxon>
        <taxon>Arthropoda</taxon>
        <taxon>Hexapoda</taxon>
        <taxon>Insecta</taxon>
        <taxon>Pterygota</taxon>
        <taxon>Neoptera</taxon>
        <taxon>Polyneoptera</taxon>
        <taxon>Dictyoptera</taxon>
        <taxon>Blattodea</taxon>
        <taxon>Blattoidea</taxon>
        <taxon>Termitoidae</taxon>
        <taxon>Kalotermitidae</taxon>
        <taxon>Cryptotermitinae</taxon>
        <taxon>Cryptotermes</taxon>
    </lineage>
</organism>
<dbReference type="Proteomes" id="UP000235965">
    <property type="component" value="Unassembled WGS sequence"/>
</dbReference>
<dbReference type="STRING" id="105785.A0A2J7PCW8"/>
<dbReference type="OrthoDB" id="6784515at2759"/>
<feature type="compositionally biased region" description="Polar residues" evidence="1">
    <location>
        <begin position="91"/>
        <end position="101"/>
    </location>
</feature>
<dbReference type="EMBL" id="NEVH01026401">
    <property type="protein sequence ID" value="PNF14181.1"/>
    <property type="molecule type" value="Genomic_DNA"/>
</dbReference>
<feature type="compositionally biased region" description="Polar residues" evidence="1">
    <location>
        <begin position="358"/>
        <end position="367"/>
    </location>
</feature>
<dbReference type="AlphaFoldDB" id="A0A2J7PCW8"/>
<reference evidence="2 3" key="1">
    <citation type="submission" date="2017-12" db="EMBL/GenBank/DDBJ databases">
        <title>Hemimetabolous genomes reveal molecular basis of termite eusociality.</title>
        <authorList>
            <person name="Harrison M.C."/>
            <person name="Jongepier E."/>
            <person name="Robertson H.M."/>
            <person name="Arning N."/>
            <person name="Bitard-Feildel T."/>
            <person name="Chao H."/>
            <person name="Childers C.P."/>
            <person name="Dinh H."/>
            <person name="Doddapaneni H."/>
            <person name="Dugan S."/>
            <person name="Gowin J."/>
            <person name="Greiner C."/>
            <person name="Han Y."/>
            <person name="Hu H."/>
            <person name="Hughes D.S.T."/>
            <person name="Huylmans A.-K."/>
            <person name="Kemena C."/>
            <person name="Kremer L.P.M."/>
            <person name="Lee S.L."/>
            <person name="Lopez-Ezquerra A."/>
            <person name="Mallet L."/>
            <person name="Monroy-Kuhn J.M."/>
            <person name="Moser A."/>
            <person name="Murali S.C."/>
            <person name="Muzny D.M."/>
            <person name="Otani S."/>
            <person name="Piulachs M.-D."/>
            <person name="Poelchau M."/>
            <person name="Qu J."/>
            <person name="Schaub F."/>
            <person name="Wada-Katsumata A."/>
            <person name="Worley K.C."/>
            <person name="Xie Q."/>
            <person name="Ylla G."/>
            <person name="Poulsen M."/>
            <person name="Gibbs R.A."/>
            <person name="Schal C."/>
            <person name="Richards S."/>
            <person name="Belles X."/>
            <person name="Korb J."/>
            <person name="Bornberg-Bauer E."/>
        </authorList>
    </citation>
    <scope>NUCLEOTIDE SEQUENCE [LARGE SCALE GENOMIC DNA]</scope>
    <source>
        <tissue evidence="2">Whole body</tissue>
    </source>
</reference>
<comment type="caution">
    <text evidence="2">The sequence shown here is derived from an EMBL/GenBank/DDBJ whole genome shotgun (WGS) entry which is preliminary data.</text>
</comment>
<evidence type="ECO:0000313" key="3">
    <source>
        <dbReference type="Proteomes" id="UP000235965"/>
    </source>
</evidence>
<dbReference type="InParanoid" id="A0A2J7PCW8"/>
<feature type="region of interest" description="Disordered" evidence="1">
    <location>
        <begin position="1"/>
        <end position="108"/>
    </location>
</feature>
<proteinExistence type="predicted"/>
<sequence>MSQKRLRSRTVEAMSEEMDLGSREKSPDLEEWEAERGEIELVEEEREIRFSPNVLAMENPDPPANSPEKEGTSDSDDQNSQMKSMMAMIQQLISKSDQAQETQKRAQENTNQLVQRQFAEIKLGQANLAEELKEGQRLLKNELQKGIDQAILKCSQANEALRQEISGKLEKEVEKVRKEIGRVGKEVKQCENTLERELVGVKQEFGKEREDRNSKIQQLADYQESEMSKVKQKVREIRERVDIGNAEINNTIIVIEENVGTLQERVNKVEEINHELLKSNTGVQQKFDESADAFSRRLGEERKQIEQRVESDQLKVQHELKQLEKEIVNLKQKVEQQSKATSPRVEHSVSKGVEIPGTSRQEGSNSPGLEIQPGSLAASAFSGKLGSTEYALPTFDESKGMNPQLHIGQLEEFLQFRGIPPQHWLIVAK</sequence>
<protein>
    <submittedName>
        <fullName evidence="2">Uncharacterized protein</fullName>
    </submittedName>
</protein>
<name>A0A2J7PCW8_9NEOP</name>
<gene>
    <name evidence="2" type="ORF">B7P43_G12974</name>
</gene>
<feature type="region of interest" description="Disordered" evidence="1">
    <location>
        <begin position="334"/>
        <end position="373"/>
    </location>
</feature>
<feature type="non-terminal residue" evidence="2">
    <location>
        <position position="429"/>
    </location>
</feature>